<protein>
    <submittedName>
        <fullName evidence="2">DUF58 domain-containing protein</fullName>
    </submittedName>
</protein>
<evidence type="ECO:0000313" key="3">
    <source>
        <dbReference type="Proteomes" id="UP000613768"/>
    </source>
</evidence>
<gene>
    <name evidence="2" type="ORF">IFO71_07070</name>
</gene>
<dbReference type="Pfam" id="PF01882">
    <property type="entry name" value="DUF58"/>
    <property type="match status" value="1"/>
</dbReference>
<feature type="domain" description="DUF58" evidence="1">
    <location>
        <begin position="172"/>
        <end position="342"/>
    </location>
</feature>
<dbReference type="EMBL" id="JACYTR010000009">
    <property type="protein sequence ID" value="MBD8525502.1"/>
    <property type="molecule type" value="Genomic_DNA"/>
</dbReference>
<reference evidence="2 3" key="1">
    <citation type="submission" date="2020-09" db="EMBL/GenBank/DDBJ databases">
        <title>Pseudoxanthomonas sp. CAU 1598 isolated from sand of Yaerae Beach.</title>
        <authorList>
            <person name="Kim W."/>
        </authorList>
    </citation>
    <scope>NUCLEOTIDE SEQUENCE [LARGE SCALE GENOMIC DNA]</scope>
    <source>
        <strain evidence="2 3">CAU 1598</strain>
    </source>
</reference>
<dbReference type="Proteomes" id="UP000613768">
    <property type="component" value="Unassembled WGS sequence"/>
</dbReference>
<dbReference type="PANTHER" id="PTHR33608">
    <property type="entry name" value="BLL2464 PROTEIN"/>
    <property type="match status" value="1"/>
</dbReference>
<name>A0AAW3ZLE8_9GAMM</name>
<organism evidence="2 3">
    <name type="scientific">Pseudomarimonas arenosa</name>
    <dbReference type="NCBI Taxonomy" id="2774145"/>
    <lineage>
        <taxon>Bacteria</taxon>
        <taxon>Pseudomonadati</taxon>
        <taxon>Pseudomonadota</taxon>
        <taxon>Gammaproteobacteria</taxon>
        <taxon>Lysobacterales</taxon>
        <taxon>Lysobacteraceae</taxon>
        <taxon>Pseudomarimonas</taxon>
    </lineage>
</organism>
<dbReference type="PANTHER" id="PTHR33608:SF3">
    <property type="entry name" value="SLR2013 PROTEIN"/>
    <property type="match status" value="1"/>
</dbReference>
<dbReference type="InterPro" id="IPR002881">
    <property type="entry name" value="DUF58"/>
</dbReference>
<dbReference type="AlphaFoldDB" id="A0AAW3ZLE8"/>
<keyword evidence="3" id="KW-1185">Reference proteome</keyword>
<proteinExistence type="predicted"/>
<accession>A0AAW3ZLE8</accession>
<dbReference type="InterPro" id="IPR036465">
    <property type="entry name" value="vWFA_dom_sf"/>
</dbReference>
<evidence type="ECO:0000313" key="2">
    <source>
        <dbReference type="EMBL" id="MBD8525502.1"/>
    </source>
</evidence>
<evidence type="ECO:0000259" key="1">
    <source>
        <dbReference type="Pfam" id="PF01882"/>
    </source>
</evidence>
<sequence>MPMQAWWVCAAGLVSMLLIDAWRLKRTPSPELERELSPVVPVGVRRAVRLDLANLSRLPLELDVHDGHPASWAILGLPRRLQLAPGGRAGFEYELLPAARGEYQFSACQLRLRSPWALWSQQRQLDLPHRLRVFPNFAPLASLALVGADQASRTIGAHLQRRRGEGTEFHQLREYRIGDSMRQIDWKASQRARRLISREYQDERNQQVLIVLDCGRRMLAEDEGLSHFDHSLNAALMVAYIALRQGDAVGVLTADETPRFMPPQRGLHTIDRMLDHLFDVHAKPIATDFIDAATQLAIRQPRRALVLFITNARDEDCDELAVAARQMQRRHLVCIASLRELVLDEAMKQPVKDLDSALRHAATLQYLGERDQAHRRLRSQGLTVLDVTARQLPQALVEHYLAVKRAARL</sequence>
<comment type="caution">
    <text evidence="2">The sequence shown here is derived from an EMBL/GenBank/DDBJ whole genome shotgun (WGS) entry which is preliminary data.</text>
</comment>
<dbReference type="SUPFAM" id="SSF53300">
    <property type="entry name" value="vWA-like"/>
    <property type="match status" value="1"/>
</dbReference>